<comment type="cofactor">
    <cofactor evidence="1 4">
        <name>pyridoxal 5'-phosphate</name>
        <dbReference type="ChEBI" id="CHEBI:597326"/>
    </cofactor>
</comment>
<keyword evidence="3 4" id="KW-0413">Isomerase</keyword>
<gene>
    <name evidence="6" type="primary">alr</name>
    <name evidence="6" type="ORF">GCM10022262_20540</name>
</gene>
<evidence type="ECO:0000256" key="1">
    <source>
        <dbReference type="ARBA" id="ARBA00001933"/>
    </source>
</evidence>
<dbReference type="InterPro" id="IPR000821">
    <property type="entry name" value="Ala_racemase"/>
</dbReference>
<feature type="binding site" evidence="4">
    <location>
        <position position="172"/>
    </location>
    <ligand>
        <name>substrate</name>
    </ligand>
</feature>
<comment type="caution">
    <text evidence="6">The sequence shown here is derived from an EMBL/GenBank/DDBJ whole genome shotgun (WGS) entry which is preliminary data.</text>
</comment>
<dbReference type="Pfam" id="PF00842">
    <property type="entry name" value="Ala_racemase_C"/>
    <property type="match status" value="1"/>
</dbReference>
<protein>
    <recommendedName>
        <fullName evidence="4">Alanine racemase</fullName>
        <ecNumber evidence="4">5.1.1.1</ecNumber>
    </recommendedName>
</protein>
<keyword evidence="7" id="KW-1185">Reference proteome</keyword>
<dbReference type="Gene3D" id="3.20.20.10">
    <property type="entry name" value="Alanine racemase"/>
    <property type="match status" value="1"/>
</dbReference>
<comment type="catalytic activity">
    <reaction evidence="4">
        <text>L-alanine = D-alanine</text>
        <dbReference type="Rhea" id="RHEA:20249"/>
        <dbReference type="ChEBI" id="CHEBI:57416"/>
        <dbReference type="ChEBI" id="CHEBI:57972"/>
        <dbReference type="EC" id="5.1.1.1"/>
    </reaction>
</comment>
<dbReference type="InterPro" id="IPR029066">
    <property type="entry name" value="PLP-binding_barrel"/>
</dbReference>
<evidence type="ECO:0000313" key="6">
    <source>
        <dbReference type="EMBL" id="GAA4287695.1"/>
    </source>
</evidence>
<dbReference type="PANTHER" id="PTHR30511:SF0">
    <property type="entry name" value="ALANINE RACEMASE, CATABOLIC-RELATED"/>
    <property type="match status" value="1"/>
</dbReference>
<sequence>MSLPVPSTTAPSAADTVTHPARAVVDLSAIRHNLGVLAAAAPGAQVMAVVKADAYGHGLLPVARAALAGGASWLGVAQLAEALELRAGLDAASTGTSAAALAGTAADGTAAAVRPRILTWLFAPGAPLGRALEADLDLSASAPWAVEEIAAAARATGRTARVHLKVDTGMGRGGARPEAFGDLLDAASRARAEGTVDVVGIWSHLACADEPDSPVTAQQTAVFAAALEQAERAGVRPEVRHLAASSGTLFHPSTHFDLVRPGIAVYGLTPAPGIAGSAQLGLRPAMRLEARLTVVKPAPAGTPLSYGHTARTTTDTYIAVVPLGYGDGVPRAASDRGPVTVAGRRLHVAGRVCMDQVVVDLGPRGAGVREGDVAVLFGDGAAEPSADDWAEACGTINYEIVTRLGARVPRVHVDPEARP</sequence>
<dbReference type="Gene3D" id="2.40.37.10">
    <property type="entry name" value="Lyase, Ornithine Decarboxylase, Chain A, domain 1"/>
    <property type="match status" value="1"/>
</dbReference>
<dbReference type="PANTHER" id="PTHR30511">
    <property type="entry name" value="ALANINE RACEMASE"/>
    <property type="match status" value="1"/>
</dbReference>
<feature type="binding site" evidence="4">
    <location>
        <position position="354"/>
    </location>
    <ligand>
        <name>substrate</name>
    </ligand>
</feature>
<comment type="pathway">
    <text evidence="4">Amino-acid biosynthesis; D-alanine biosynthesis; D-alanine from L-alanine: step 1/1.</text>
</comment>
<name>A0ABP8EUT3_9MICO</name>
<evidence type="ECO:0000256" key="4">
    <source>
        <dbReference type="HAMAP-Rule" id="MF_01201"/>
    </source>
</evidence>
<dbReference type="InterPro" id="IPR011079">
    <property type="entry name" value="Ala_racemase_C"/>
</dbReference>
<comment type="similarity">
    <text evidence="4">Belongs to the alanine racemase family.</text>
</comment>
<dbReference type="InterPro" id="IPR001608">
    <property type="entry name" value="Ala_racemase_N"/>
</dbReference>
<dbReference type="InterPro" id="IPR020622">
    <property type="entry name" value="Ala_racemase_pyridoxalP-BS"/>
</dbReference>
<evidence type="ECO:0000256" key="2">
    <source>
        <dbReference type="ARBA" id="ARBA00022898"/>
    </source>
</evidence>
<dbReference type="RefSeq" id="WP_345040672.1">
    <property type="nucleotide sequence ID" value="NZ_BAABBA010000009.1"/>
</dbReference>
<dbReference type="EC" id="5.1.1.1" evidence="4"/>
<dbReference type="SMART" id="SM01005">
    <property type="entry name" value="Ala_racemase_C"/>
    <property type="match status" value="1"/>
</dbReference>
<dbReference type="NCBIfam" id="TIGR00492">
    <property type="entry name" value="alr"/>
    <property type="match status" value="1"/>
</dbReference>
<feature type="active site" description="Proton acceptor; specific for L-alanine" evidence="4">
    <location>
        <position position="306"/>
    </location>
</feature>
<dbReference type="SUPFAM" id="SSF50621">
    <property type="entry name" value="Alanine racemase C-terminal domain-like"/>
    <property type="match status" value="1"/>
</dbReference>
<reference evidence="7" key="1">
    <citation type="journal article" date="2019" name="Int. J. Syst. Evol. Microbiol.">
        <title>The Global Catalogue of Microorganisms (GCM) 10K type strain sequencing project: providing services to taxonomists for standard genome sequencing and annotation.</title>
        <authorList>
            <consortium name="The Broad Institute Genomics Platform"/>
            <consortium name="The Broad Institute Genome Sequencing Center for Infectious Disease"/>
            <person name="Wu L."/>
            <person name="Ma J."/>
        </authorList>
    </citation>
    <scope>NUCLEOTIDE SEQUENCE [LARGE SCALE GENOMIC DNA]</scope>
    <source>
        <strain evidence="7">JCM 17459</strain>
    </source>
</reference>
<dbReference type="Proteomes" id="UP001499841">
    <property type="component" value="Unassembled WGS sequence"/>
</dbReference>
<feature type="active site" description="Proton acceptor; specific for D-alanine" evidence="4">
    <location>
        <position position="51"/>
    </location>
</feature>
<accession>A0ABP8EUT3</accession>
<dbReference type="InterPro" id="IPR009006">
    <property type="entry name" value="Ala_racemase/Decarboxylase_C"/>
</dbReference>
<organism evidence="6 7">
    <name type="scientific">Georgenia daeguensis</name>
    <dbReference type="NCBI Taxonomy" id="908355"/>
    <lineage>
        <taxon>Bacteria</taxon>
        <taxon>Bacillati</taxon>
        <taxon>Actinomycetota</taxon>
        <taxon>Actinomycetes</taxon>
        <taxon>Micrococcales</taxon>
        <taxon>Bogoriellaceae</taxon>
        <taxon>Georgenia</taxon>
    </lineage>
</organism>
<proteinExistence type="inferred from homology"/>
<dbReference type="PROSITE" id="PS00395">
    <property type="entry name" value="ALANINE_RACEMASE"/>
    <property type="match status" value="1"/>
</dbReference>
<dbReference type="EMBL" id="BAABBA010000009">
    <property type="protein sequence ID" value="GAA4287695.1"/>
    <property type="molecule type" value="Genomic_DNA"/>
</dbReference>
<dbReference type="SUPFAM" id="SSF51419">
    <property type="entry name" value="PLP-binding barrel"/>
    <property type="match status" value="1"/>
</dbReference>
<dbReference type="Pfam" id="PF01168">
    <property type="entry name" value="Ala_racemase_N"/>
    <property type="match status" value="1"/>
</dbReference>
<dbReference type="HAMAP" id="MF_01201">
    <property type="entry name" value="Ala_racemase"/>
    <property type="match status" value="1"/>
</dbReference>
<dbReference type="CDD" id="cd00430">
    <property type="entry name" value="PLPDE_III_AR"/>
    <property type="match status" value="1"/>
</dbReference>
<evidence type="ECO:0000259" key="5">
    <source>
        <dbReference type="SMART" id="SM01005"/>
    </source>
</evidence>
<evidence type="ECO:0000313" key="7">
    <source>
        <dbReference type="Proteomes" id="UP001499841"/>
    </source>
</evidence>
<comment type="function">
    <text evidence="4">Catalyzes the interconversion of L-alanine and D-alanine. May also act on other amino acids.</text>
</comment>
<evidence type="ECO:0000256" key="3">
    <source>
        <dbReference type="ARBA" id="ARBA00023235"/>
    </source>
</evidence>
<dbReference type="PRINTS" id="PR00992">
    <property type="entry name" value="ALARACEMASE"/>
</dbReference>
<feature type="modified residue" description="N6-(pyridoxal phosphate)lysine" evidence="4">
    <location>
        <position position="51"/>
    </location>
</feature>
<keyword evidence="2 4" id="KW-0663">Pyridoxal phosphate</keyword>
<feature type="domain" description="Alanine racemase C-terminal" evidence="5">
    <location>
        <begin position="285"/>
        <end position="413"/>
    </location>
</feature>